<feature type="domain" description="BZIP" evidence="3">
    <location>
        <begin position="177"/>
        <end position="234"/>
    </location>
</feature>
<dbReference type="AlphaFoldDB" id="A0A427Y3Q0"/>
<reference evidence="4 5" key="1">
    <citation type="submission" date="2018-11" db="EMBL/GenBank/DDBJ databases">
        <title>Genome sequence of Saitozyma podzolica DSM 27192.</title>
        <authorList>
            <person name="Aliyu H."/>
            <person name="Gorte O."/>
            <person name="Ochsenreither K."/>
        </authorList>
    </citation>
    <scope>NUCLEOTIDE SEQUENCE [LARGE SCALE GENOMIC DNA]</scope>
    <source>
        <strain evidence="4 5">DSM 27192</strain>
    </source>
</reference>
<evidence type="ECO:0000313" key="5">
    <source>
        <dbReference type="Proteomes" id="UP000279259"/>
    </source>
</evidence>
<dbReference type="GO" id="GO:0003700">
    <property type="term" value="F:DNA-binding transcription factor activity"/>
    <property type="evidence" value="ECO:0007669"/>
    <property type="project" value="InterPro"/>
</dbReference>
<dbReference type="PROSITE" id="PS50217">
    <property type="entry name" value="BZIP"/>
    <property type="match status" value="1"/>
</dbReference>
<feature type="compositionally biased region" description="Basic and acidic residues" evidence="2">
    <location>
        <begin position="149"/>
        <end position="158"/>
    </location>
</feature>
<evidence type="ECO:0000256" key="1">
    <source>
        <dbReference type="SAM" id="Coils"/>
    </source>
</evidence>
<dbReference type="SMART" id="SM00338">
    <property type="entry name" value="BRLZ"/>
    <property type="match status" value="1"/>
</dbReference>
<evidence type="ECO:0000256" key="2">
    <source>
        <dbReference type="SAM" id="MobiDB-lite"/>
    </source>
</evidence>
<dbReference type="InterPro" id="IPR046347">
    <property type="entry name" value="bZIP_sf"/>
</dbReference>
<sequence length="267" mass="29100">MNLPPFSQTFYSSYHSPTGAHGGGSGQGMHNLPHTMGYGGHMPMGAPGQPYHYPVTSPVAMNAPSLSGNHRAPPPHSYSESPRLPGGYSSSPGVRHLSPTSPTTHLIPPGITASSASSSSYPSVTKTPAVLPKSKRRSTSASQSESWDEDMKYGKLDSTDDQPWGMPQDEYKALNPRDKKQVRNRIGARRFRAKRKDYVSNIEATLRAKEDECSALRNQVDAQRNEINDLRHRLGLPILPAPDTALGLVVPNNDGWHDGLAKDERKD</sequence>
<feature type="region of interest" description="Disordered" evidence="2">
    <location>
        <begin position="62"/>
        <end position="171"/>
    </location>
</feature>
<accession>A0A427Y3Q0</accession>
<proteinExistence type="predicted"/>
<dbReference type="EMBL" id="RSCD01000019">
    <property type="protein sequence ID" value="RSH85709.1"/>
    <property type="molecule type" value="Genomic_DNA"/>
</dbReference>
<feature type="coiled-coil region" evidence="1">
    <location>
        <begin position="199"/>
        <end position="233"/>
    </location>
</feature>
<protein>
    <recommendedName>
        <fullName evidence="3">BZIP domain-containing protein</fullName>
    </recommendedName>
</protein>
<dbReference type="Proteomes" id="UP000279259">
    <property type="component" value="Unassembled WGS sequence"/>
</dbReference>
<dbReference type="InterPro" id="IPR004827">
    <property type="entry name" value="bZIP"/>
</dbReference>
<dbReference type="OrthoDB" id="5571888at2759"/>
<gene>
    <name evidence="4" type="ORF">EHS25_003850</name>
</gene>
<keyword evidence="1" id="KW-0175">Coiled coil</keyword>
<evidence type="ECO:0000259" key="3">
    <source>
        <dbReference type="PROSITE" id="PS50217"/>
    </source>
</evidence>
<organism evidence="4 5">
    <name type="scientific">Saitozyma podzolica</name>
    <dbReference type="NCBI Taxonomy" id="1890683"/>
    <lineage>
        <taxon>Eukaryota</taxon>
        <taxon>Fungi</taxon>
        <taxon>Dikarya</taxon>
        <taxon>Basidiomycota</taxon>
        <taxon>Agaricomycotina</taxon>
        <taxon>Tremellomycetes</taxon>
        <taxon>Tremellales</taxon>
        <taxon>Trimorphomycetaceae</taxon>
        <taxon>Saitozyma</taxon>
    </lineage>
</organism>
<evidence type="ECO:0000313" key="4">
    <source>
        <dbReference type="EMBL" id="RSH85709.1"/>
    </source>
</evidence>
<name>A0A427Y3Q0_9TREE</name>
<dbReference type="Gene3D" id="1.20.5.170">
    <property type="match status" value="1"/>
</dbReference>
<dbReference type="CDD" id="cd14810">
    <property type="entry name" value="bZIP_u1"/>
    <property type="match status" value="1"/>
</dbReference>
<dbReference type="SUPFAM" id="SSF57959">
    <property type="entry name" value="Leucine zipper domain"/>
    <property type="match status" value="1"/>
</dbReference>
<comment type="caution">
    <text evidence="4">The sequence shown here is derived from an EMBL/GenBank/DDBJ whole genome shotgun (WGS) entry which is preliminary data.</text>
</comment>
<keyword evidence="5" id="KW-1185">Reference proteome</keyword>
<feature type="compositionally biased region" description="Polar residues" evidence="2">
    <location>
        <begin position="88"/>
        <end position="104"/>
    </location>
</feature>